<protein>
    <submittedName>
        <fullName evidence="1">Uncharacterized protein</fullName>
    </submittedName>
</protein>
<dbReference type="EMBL" id="JBHTJA010000034">
    <property type="protein sequence ID" value="MFD0902314.1"/>
    <property type="molecule type" value="Genomic_DNA"/>
</dbReference>
<dbReference type="RefSeq" id="WP_378299971.1">
    <property type="nucleotide sequence ID" value="NZ_JBHTJA010000034.1"/>
</dbReference>
<proteinExistence type="predicted"/>
<reference evidence="2" key="1">
    <citation type="journal article" date="2019" name="Int. J. Syst. Evol. Microbiol.">
        <title>The Global Catalogue of Microorganisms (GCM) 10K type strain sequencing project: providing services to taxonomists for standard genome sequencing and annotation.</title>
        <authorList>
            <consortium name="The Broad Institute Genomics Platform"/>
            <consortium name="The Broad Institute Genome Sequencing Center for Infectious Disease"/>
            <person name="Wu L."/>
            <person name="Ma J."/>
        </authorList>
    </citation>
    <scope>NUCLEOTIDE SEQUENCE [LARGE SCALE GENOMIC DNA]</scope>
    <source>
        <strain evidence="2">JCM 31202</strain>
    </source>
</reference>
<name>A0ABW3EPP1_9ACTN</name>
<evidence type="ECO:0000313" key="2">
    <source>
        <dbReference type="Proteomes" id="UP001596972"/>
    </source>
</evidence>
<evidence type="ECO:0000313" key="1">
    <source>
        <dbReference type="EMBL" id="MFD0902314.1"/>
    </source>
</evidence>
<gene>
    <name evidence="1" type="ORF">ACFQ11_18090</name>
</gene>
<organism evidence="1 2">
    <name type="scientific">Actinomadura sediminis</name>
    <dbReference type="NCBI Taxonomy" id="1038904"/>
    <lineage>
        <taxon>Bacteria</taxon>
        <taxon>Bacillati</taxon>
        <taxon>Actinomycetota</taxon>
        <taxon>Actinomycetes</taxon>
        <taxon>Streptosporangiales</taxon>
        <taxon>Thermomonosporaceae</taxon>
        <taxon>Actinomadura</taxon>
    </lineage>
</organism>
<dbReference type="Proteomes" id="UP001596972">
    <property type="component" value="Unassembled WGS sequence"/>
</dbReference>
<comment type="caution">
    <text evidence="1">The sequence shown here is derived from an EMBL/GenBank/DDBJ whole genome shotgun (WGS) entry which is preliminary data.</text>
</comment>
<accession>A0ABW3EPP1</accession>
<sequence length="95" mass="10028">MTADQSCDAGLTDRLGLLKAALHGKGYEAEIDDGVLTVYGAERGGSIPAITITCKRRPADGDRWWYWAGGAPVDEATHVTDAVVWIMGRLAGAPA</sequence>
<keyword evidence="2" id="KW-1185">Reference proteome</keyword>